<dbReference type="InterPro" id="IPR029063">
    <property type="entry name" value="SAM-dependent_MTases_sf"/>
</dbReference>
<feature type="domain" description="25S rRNA (uridine-N(3))-methyltransferase BMT5-like" evidence="1">
    <location>
        <begin position="22"/>
        <end position="187"/>
    </location>
</feature>
<protein>
    <recommendedName>
        <fullName evidence="1">25S rRNA (uridine-N(3))-methyltransferase BMT5-like domain-containing protein</fullName>
    </recommendedName>
</protein>
<evidence type="ECO:0000259" key="1">
    <source>
        <dbReference type="Pfam" id="PF10354"/>
    </source>
</evidence>
<dbReference type="PANTHER" id="PTHR11538:SF26">
    <property type="entry name" value="FERREDOXIN-FOLD ANTICODON-BINDING DOMAIN-CONTAINING PROTEIN 1"/>
    <property type="match status" value="1"/>
</dbReference>
<proteinExistence type="predicted"/>
<organism evidence="2 3">
    <name type="scientific">Protea cynaroides</name>
    <dbReference type="NCBI Taxonomy" id="273540"/>
    <lineage>
        <taxon>Eukaryota</taxon>
        <taxon>Viridiplantae</taxon>
        <taxon>Streptophyta</taxon>
        <taxon>Embryophyta</taxon>
        <taxon>Tracheophyta</taxon>
        <taxon>Spermatophyta</taxon>
        <taxon>Magnoliopsida</taxon>
        <taxon>Proteales</taxon>
        <taxon>Proteaceae</taxon>
        <taxon>Protea</taxon>
    </lineage>
</organism>
<comment type="caution">
    <text evidence="2">The sequence shown here is derived from an EMBL/GenBank/DDBJ whole genome shotgun (WGS) entry which is preliminary data.</text>
</comment>
<reference evidence="2" key="1">
    <citation type="journal article" date="2023" name="Plant J.">
        <title>The genome of the king protea, Protea cynaroides.</title>
        <authorList>
            <person name="Chang J."/>
            <person name="Duong T.A."/>
            <person name="Schoeman C."/>
            <person name="Ma X."/>
            <person name="Roodt D."/>
            <person name="Barker N."/>
            <person name="Li Z."/>
            <person name="Van de Peer Y."/>
            <person name="Mizrachi E."/>
        </authorList>
    </citation>
    <scope>NUCLEOTIDE SEQUENCE</scope>
    <source>
        <tissue evidence="2">Young leaves</tissue>
    </source>
</reference>
<dbReference type="GO" id="GO:0070475">
    <property type="term" value="P:rRNA base methylation"/>
    <property type="evidence" value="ECO:0007669"/>
    <property type="project" value="InterPro"/>
</dbReference>
<dbReference type="FunFam" id="3.40.50.150:FF:000440">
    <property type="entry name" value="Os09g0479300 protein"/>
    <property type="match status" value="1"/>
</dbReference>
<name>A0A9Q0L4M3_9MAGN</name>
<evidence type="ECO:0000313" key="2">
    <source>
        <dbReference type="EMBL" id="KAJ4982181.1"/>
    </source>
</evidence>
<dbReference type="AlphaFoldDB" id="A0A9Q0L4M3"/>
<dbReference type="OrthoDB" id="273345at2759"/>
<dbReference type="SUPFAM" id="SSF53335">
    <property type="entry name" value="S-adenosyl-L-methionine-dependent methyltransferases"/>
    <property type="match status" value="1"/>
</dbReference>
<keyword evidence="3" id="KW-1185">Reference proteome</keyword>
<dbReference type="EMBL" id="JAMYWD010000001">
    <property type="protein sequence ID" value="KAJ4982181.1"/>
    <property type="molecule type" value="Genomic_DNA"/>
</dbReference>
<dbReference type="Pfam" id="PF10354">
    <property type="entry name" value="BMT5-like"/>
    <property type="match status" value="1"/>
</dbReference>
<dbReference type="Proteomes" id="UP001141806">
    <property type="component" value="Unassembled WGS sequence"/>
</dbReference>
<evidence type="ECO:0000313" key="3">
    <source>
        <dbReference type="Proteomes" id="UP001141806"/>
    </source>
</evidence>
<dbReference type="PANTHER" id="PTHR11538">
    <property type="entry name" value="PHENYLALANYL-TRNA SYNTHETASE"/>
    <property type="match status" value="1"/>
</dbReference>
<sequence length="288" mass="33084">MIGEGIHRNGYLKHYSVSHQILLVGEGDFSFALGLARSFGSATNIVATSLDSYDSVVQKYEKGRSNLENLEELGAVLLHKVDATMMYLHPDLQMRKFDRIIYNFPHAGFYGKEDQIHIIVKHRNLVERFLMNARYMLRPSGEIHVNHKTTIPFCYWNLEELGNRHSLELIECVEFNIYDYPGYENKRGAGSRCDEPFPLWKCSTFKFILSSNMKIETPSVMGLGNSCSELTQIRYIPNKDPHAALQLRLACFPTLPQSSDIERISDEFLDRLDRQKSLSSVRGRFLPV</sequence>
<dbReference type="InterPro" id="IPR019446">
    <property type="entry name" value="BMT5-like"/>
</dbReference>
<dbReference type="GO" id="GO:0005737">
    <property type="term" value="C:cytoplasm"/>
    <property type="evidence" value="ECO:0007669"/>
    <property type="project" value="TreeGrafter"/>
</dbReference>
<accession>A0A9Q0L4M3</accession>
<dbReference type="GO" id="GO:0070042">
    <property type="term" value="F:rRNA (uridine-N3-)-methyltransferase activity"/>
    <property type="evidence" value="ECO:0007669"/>
    <property type="project" value="InterPro"/>
</dbReference>
<gene>
    <name evidence="2" type="ORF">NE237_033018</name>
</gene>